<evidence type="ECO:0000313" key="1">
    <source>
        <dbReference type="EMBL" id="JAD58890.1"/>
    </source>
</evidence>
<reference evidence="1" key="1">
    <citation type="submission" date="2014-09" db="EMBL/GenBank/DDBJ databases">
        <authorList>
            <person name="Magalhaes I.L.F."/>
            <person name="Oliveira U."/>
            <person name="Santos F.R."/>
            <person name="Vidigal T.H.D.A."/>
            <person name="Brescovit A.D."/>
            <person name="Santos A.J."/>
        </authorList>
    </citation>
    <scope>NUCLEOTIDE SEQUENCE</scope>
    <source>
        <tissue evidence="1">Shoot tissue taken approximately 20 cm above the soil surface</tissue>
    </source>
</reference>
<protein>
    <submittedName>
        <fullName evidence="1">Uncharacterized protein</fullName>
    </submittedName>
</protein>
<organism evidence="1">
    <name type="scientific">Arundo donax</name>
    <name type="common">Giant reed</name>
    <name type="synonym">Donax arundinaceus</name>
    <dbReference type="NCBI Taxonomy" id="35708"/>
    <lineage>
        <taxon>Eukaryota</taxon>
        <taxon>Viridiplantae</taxon>
        <taxon>Streptophyta</taxon>
        <taxon>Embryophyta</taxon>
        <taxon>Tracheophyta</taxon>
        <taxon>Spermatophyta</taxon>
        <taxon>Magnoliopsida</taxon>
        <taxon>Liliopsida</taxon>
        <taxon>Poales</taxon>
        <taxon>Poaceae</taxon>
        <taxon>PACMAD clade</taxon>
        <taxon>Arundinoideae</taxon>
        <taxon>Arundineae</taxon>
        <taxon>Arundo</taxon>
    </lineage>
</organism>
<dbReference type="EMBL" id="GBRH01239005">
    <property type="protein sequence ID" value="JAD58890.1"/>
    <property type="molecule type" value="Transcribed_RNA"/>
</dbReference>
<proteinExistence type="predicted"/>
<name>A0A0A9BCC6_ARUDO</name>
<accession>A0A0A9BCC6</accession>
<reference evidence="1" key="2">
    <citation type="journal article" date="2015" name="Data Brief">
        <title>Shoot transcriptome of the giant reed, Arundo donax.</title>
        <authorList>
            <person name="Barrero R.A."/>
            <person name="Guerrero F.D."/>
            <person name="Moolhuijzen P."/>
            <person name="Goolsby J.A."/>
            <person name="Tidwell J."/>
            <person name="Bellgard S.E."/>
            <person name="Bellgard M.I."/>
        </authorList>
    </citation>
    <scope>NUCLEOTIDE SEQUENCE</scope>
    <source>
        <tissue evidence="1">Shoot tissue taken approximately 20 cm above the soil surface</tissue>
    </source>
</reference>
<sequence>MFSPRPVIPRFPSFVFLFNQFSFLPNGIRVVSGGSRRFQ</sequence>
<dbReference type="AlphaFoldDB" id="A0A0A9BCC6"/>